<keyword evidence="2" id="KW-1185">Reference proteome</keyword>
<name>A0A2G5CZ69_AQUCA</name>
<accession>A0A2G5CZ69</accession>
<organism evidence="1 2">
    <name type="scientific">Aquilegia coerulea</name>
    <name type="common">Rocky mountain columbine</name>
    <dbReference type="NCBI Taxonomy" id="218851"/>
    <lineage>
        <taxon>Eukaryota</taxon>
        <taxon>Viridiplantae</taxon>
        <taxon>Streptophyta</taxon>
        <taxon>Embryophyta</taxon>
        <taxon>Tracheophyta</taxon>
        <taxon>Spermatophyta</taxon>
        <taxon>Magnoliopsida</taxon>
        <taxon>Ranunculales</taxon>
        <taxon>Ranunculaceae</taxon>
        <taxon>Thalictroideae</taxon>
        <taxon>Aquilegia</taxon>
    </lineage>
</organism>
<evidence type="ECO:0000313" key="2">
    <source>
        <dbReference type="Proteomes" id="UP000230069"/>
    </source>
</evidence>
<proteinExistence type="predicted"/>
<evidence type="ECO:0000313" key="1">
    <source>
        <dbReference type="EMBL" id="PIA36562.1"/>
    </source>
</evidence>
<dbReference type="InParanoid" id="A0A2G5CZ69"/>
<dbReference type="AlphaFoldDB" id="A0A2G5CZ69"/>
<dbReference type="EMBL" id="KZ305050">
    <property type="protein sequence ID" value="PIA36562.1"/>
    <property type="molecule type" value="Genomic_DNA"/>
</dbReference>
<dbReference type="OrthoDB" id="1413650at2759"/>
<protein>
    <submittedName>
        <fullName evidence="1">Uncharacterized protein</fullName>
    </submittedName>
</protein>
<dbReference type="Proteomes" id="UP000230069">
    <property type="component" value="Unassembled WGS sequence"/>
</dbReference>
<gene>
    <name evidence="1" type="ORF">AQUCO_03300034v1</name>
</gene>
<reference evidence="1 2" key="1">
    <citation type="submission" date="2017-09" db="EMBL/GenBank/DDBJ databases">
        <title>WGS assembly of Aquilegia coerulea Goldsmith.</title>
        <authorList>
            <person name="Hodges S."/>
            <person name="Kramer E."/>
            <person name="Nordborg M."/>
            <person name="Tomkins J."/>
            <person name="Borevitz J."/>
            <person name="Derieg N."/>
            <person name="Yan J."/>
            <person name="Mihaltcheva S."/>
            <person name="Hayes R.D."/>
            <person name="Rokhsar D."/>
        </authorList>
    </citation>
    <scope>NUCLEOTIDE SEQUENCE [LARGE SCALE GENOMIC DNA]</scope>
    <source>
        <strain evidence="2">cv. Goldsmith</strain>
    </source>
</reference>
<sequence>MNPIVGKRYKCKDCSDTNIVSAMGDNLKHLTMLEQLEIDDCPILAQRFEGGGEILSSNSHIDNISIVNWQRLLKSTHLEPWGFHEGFNFHQTLRSICVHFPLCTDYVREALRKTRTSIDKPFGVGVVLALAYEENIKVEWMKRVQYYSL</sequence>